<comment type="cofactor">
    <cofactor evidence="1">
        <name>NAD(+)</name>
        <dbReference type="ChEBI" id="CHEBI:57540"/>
    </cofactor>
</comment>
<keyword evidence="3" id="KW-0378">Hydrolase</keyword>
<dbReference type="GO" id="GO:0000166">
    <property type="term" value="F:nucleotide binding"/>
    <property type="evidence" value="ECO:0007669"/>
    <property type="project" value="InterPro"/>
</dbReference>
<comment type="similarity">
    <text evidence="2">Belongs to the Gfo/Idh/MocA family. Glycosyl hydrolase 109 subfamily.</text>
</comment>
<dbReference type="GO" id="GO:0016798">
    <property type="term" value="F:hydrolase activity, acting on glycosyl bonds"/>
    <property type="evidence" value="ECO:0007669"/>
    <property type="project" value="UniProtKB-KW"/>
</dbReference>
<dbReference type="Gene3D" id="3.40.50.720">
    <property type="entry name" value="NAD(P)-binding Rossmann-like Domain"/>
    <property type="match status" value="1"/>
</dbReference>
<name>A0A9D1YPP2_9FIRM</name>
<dbReference type="SUPFAM" id="SSF51735">
    <property type="entry name" value="NAD(P)-binding Rossmann-fold domains"/>
    <property type="match status" value="1"/>
</dbReference>
<dbReference type="AlphaFoldDB" id="A0A9D1YPP2"/>
<proteinExistence type="inferred from homology"/>
<dbReference type="InterPro" id="IPR050463">
    <property type="entry name" value="Gfo/Idh/MocA_oxidrdct_glycsds"/>
</dbReference>
<feature type="domain" description="Glycosyl hydrolase 109 C-terminal" evidence="7">
    <location>
        <begin position="137"/>
        <end position="303"/>
    </location>
</feature>
<dbReference type="PANTHER" id="PTHR43818:SF1">
    <property type="entry name" value="GLYCOSYL HYDROLASE FAMILY 109 PROTEIN"/>
    <property type="match status" value="1"/>
</dbReference>
<comment type="caution">
    <text evidence="8">The sequence shown here is derived from an EMBL/GenBank/DDBJ whole genome shotgun (WGS) entry which is preliminary data.</text>
</comment>
<dbReference type="InterPro" id="IPR049303">
    <property type="entry name" value="Glyco_hydro_109_C"/>
</dbReference>
<dbReference type="PANTHER" id="PTHR43818">
    <property type="entry name" value="BCDNA.GH03377"/>
    <property type="match status" value="1"/>
</dbReference>
<keyword evidence="5" id="KW-0326">Glycosidase</keyword>
<evidence type="ECO:0000313" key="9">
    <source>
        <dbReference type="Proteomes" id="UP000824007"/>
    </source>
</evidence>
<reference evidence="8" key="1">
    <citation type="journal article" date="2021" name="PeerJ">
        <title>Extensive microbial diversity within the chicken gut microbiome revealed by metagenomics and culture.</title>
        <authorList>
            <person name="Gilroy R."/>
            <person name="Ravi A."/>
            <person name="Getino M."/>
            <person name="Pursley I."/>
            <person name="Horton D.L."/>
            <person name="Alikhan N.F."/>
            <person name="Baker D."/>
            <person name="Gharbi K."/>
            <person name="Hall N."/>
            <person name="Watson M."/>
            <person name="Adriaenssens E.M."/>
            <person name="Foster-Nyarko E."/>
            <person name="Jarju S."/>
            <person name="Secka A."/>
            <person name="Antonio M."/>
            <person name="Oren A."/>
            <person name="Chaudhuri R.R."/>
            <person name="La Ragione R."/>
            <person name="Hildebrand F."/>
            <person name="Pallen M.J."/>
        </authorList>
    </citation>
    <scope>NUCLEOTIDE SEQUENCE</scope>
    <source>
        <strain evidence="8">ChiSxjej3B15-24422</strain>
    </source>
</reference>
<evidence type="ECO:0000259" key="6">
    <source>
        <dbReference type="Pfam" id="PF01408"/>
    </source>
</evidence>
<feature type="domain" description="Gfo/Idh/MocA-like oxidoreductase N-terminal" evidence="6">
    <location>
        <begin position="4"/>
        <end position="124"/>
    </location>
</feature>
<sequence length="409" mass="46451">MQDIRIGFIGLGCRGYGLLKDVVLKQKEQVAAVCDVYEDRTQKAADAVEEAGQARPAAYGDYMDVIRDENVNTIIIATAWEDHVRIALAAMEAGKAVAMEVGGAYELKDCWDLVETWERTGTPFMFLENCCFGRRELMALHMVKLGLFGEVVHCAGGYQHDLRDEISFGRENRHYRLRNYLNRNCENYPTHDLGPIAKVLKINRGNRMLTLSSTASKAAGLRDYIRENKKDDEYLKDKTFAQGDVVTTVIRCAHGETIVLTLDTTLPRHYTRNFTVRGTKGMYEEVTDSVFLDRPEDKAHDFDWRENCVGNAKQYEEEYDHPVWKKYIQEGIQGGHDGMDWLEFQTFFRCLREGASMPVDVYDAASWMAVTALSEMSVARGGAVVDVPDFTGGKWHTREEDGLLQQFFA</sequence>
<keyword evidence="4" id="KW-0520">NAD</keyword>
<organism evidence="8 9">
    <name type="scientific">Candidatus Eisenbergiella pullistercoris</name>
    <dbReference type="NCBI Taxonomy" id="2838555"/>
    <lineage>
        <taxon>Bacteria</taxon>
        <taxon>Bacillati</taxon>
        <taxon>Bacillota</taxon>
        <taxon>Clostridia</taxon>
        <taxon>Lachnospirales</taxon>
        <taxon>Lachnospiraceae</taxon>
        <taxon>Eisenbergiella</taxon>
    </lineage>
</organism>
<evidence type="ECO:0000256" key="2">
    <source>
        <dbReference type="ARBA" id="ARBA00009329"/>
    </source>
</evidence>
<evidence type="ECO:0000256" key="1">
    <source>
        <dbReference type="ARBA" id="ARBA00001911"/>
    </source>
</evidence>
<accession>A0A9D1YPP2</accession>
<dbReference type="Pfam" id="PF21252">
    <property type="entry name" value="Glyco_hydro_109_C"/>
    <property type="match status" value="1"/>
</dbReference>
<dbReference type="EMBL" id="DXDD01000099">
    <property type="protein sequence ID" value="HIY60583.1"/>
    <property type="molecule type" value="Genomic_DNA"/>
</dbReference>
<protein>
    <submittedName>
        <fullName evidence="8">Gfo/Idh/MocA family oxidoreductase</fullName>
    </submittedName>
</protein>
<evidence type="ECO:0000256" key="5">
    <source>
        <dbReference type="ARBA" id="ARBA00023295"/>
    </source>
</evidence>
<gene>
    <name evidence="8" type="ORF">H9831_07900</name>
</gene>
<evidence type="ECO:0000256" key="3">
    <source>
        <dbReference type="ARBA" id="ARBA00022801"/>
    </source>
</evidence>
<dbReference type="InterPro" id="IPR036291">
    <property type="entry name" value="NAD(P)-bd_dom_sf"/>
</dbReference>
<reference evidence="8" key="2">
    <citation type="submission" date="2021-04" db="EMBL/GenBank/DDBJ databases">
        <authorList>
            <person name="Gilroy R."/>
        </authorList>
    </citation>
    <scope>NUCLEOTIDE SEQUENCE</scope>
    <source>
        <strain evidence="8">ChiSxjej3B15-24422</strain>
    </source>
</reference>
<evidence type="ECO:0000259" key="7">
    <source>
        <dbReference type="Pfam" id="PF21252"/>
    </source>
</evidence>
<evidence type="ECO:0000313" key="8">
    <source>
        <dbReference type="EMBL" id="HIY60583.1"/>
    </source>
</evidence>
<dbReference type="InterPro" id="IPR000683">
    <property type="entry name" value="Gfo/Idh/MocA-like_OxRdtase_N"/>
</dbReference>
<dbReference type="Gene3D" id="3.30.360.10">
    <property type="entry name" value="Dihydrodipicolinate Reductase, domain 2"/>
    <property type="match status" value="1"/>
</dbReference>
<evidence type="ECO:0000256" key="4">
    <source>
        <dbReference type="ARBA" id="ARBA00023027"/>
    </source>
</evidence>
<dbReference type="Pfam" id="PF01408">
    <property type="entry name" value="GFO_IDH_MocA"/>
    <property type="match status" value="1"/>
</dbReference>
<dbReference type="Proteomes" id="UP000824007">
    <property type="component" value="Unassembled WGS sequence"/>
</dbReference>